<dbReference type="PANTHER" id="PTHR42973:SF22">
    <property type="entry name" value="FAD-BINDING PCMH-TYPE DOMAIN-CONTAINING PROTEIN-RELATED"/>
    <property type="match status" value="1"/>
</dbReference>
<feature type="domain" description="FAD-binding PCMH-type" evidence="6">
    <location>
        <begin position="101"/>
        <end position="247"/>
    </location>
</feature>
<organism evidence="7 8">
    <name type="scientific">Pleurotus ostreatus</name>
    <name type="common">Oyster mushroom</name>
    <name type="synonym">White-rot fungus</name>
    <dbReference type="NCBI Taxonomy" id="5322"/>
    <lineage>
        <taxon>Eukaryota</taxon>
        <taxon>Fungi</taxon>
        <taxon>Dikarya</taxon>
        <taxon>Basidiomycota</taxon>
        <taxon>Agaricomycotina</taxon>
        <taxon>Agaricomycetes</taxon>
        <taxon>Agaricomycetidae</taxon>
        <taxon>Agaricales</taxon>
        <taxon>Pleurotineae</taxon>
        <taxon>Pleurotaceae</taxon>
        <taxon>Pleurotus</taxon>
    </lineage>
</organism>
<dbReference type="InterPro" id="IPR036318">
    <property type="entry name" value="FAD-bd_PCMH-like_sf"/>
</dbReference>
<keyword evidence="3" id="KW-0274">FAD</keyword>
<dbReference type="PROSITE" id="PS51387">
    <property type="entry name" value="FAD_PCMH"/>
    <property type="match status" value="1"/>
</dbReference>
<evidence type="ECO:0000256" key="3">
    <source>
        <dbReference type="ARBA" id="ARBA00022827"/>
    </source>
</evidence>
<dbReference type="Pfam" id="PF01565">
    <property type="entry name" value="FAD_binding_4"/>
    <property type="match status" value="1"/>
</dbReference>
<sequence>MKRPSGYLLGPVDGELGSSMGRSGLASLELADDQKRREARDSQAGPPAKVRLPAAPQTFDVGAAQQCCNALEAILTSSAVLYPCSLEYDAQLSTYYTLEQAAQRPACRIAPTTTKDVALIMGFATTSGCEFAVRSGGNMSWEGSSNIGAHGFTIDLQGLKGIEFDDDAKTVSVAPRLTWGEIYAFPKPHGLHTMGARASSVGIGGFLLGGKSIPRALLTSSSTTRSHFLMDPSFMLTQSNAPIFSGH</sequence>
<dbReference type="SUPFAM" id="SSF56176">
    <property type="entry name" value="FAD-binding/transporter-associated domain-like"/>
    <property type="match status" value="1"/>
</dbReference>
<evidence type="ECO:0000256" key="4">
    <source>
        <dbReference type="ARBA" id="ARBA00023002"/>
    </source>
</evidence>
<evidence type="ECO:0000259" key="6">
    <source>
        <dbReference type="PROSITE" id="PS51387"/>
    </source>
</evidence>
<feature type="compositionally biased region" description="Basic and acidic residues" evidence="5">
    <location>
        <begin position="32"/>
        <end position="41"/>
    </location>
</feature>
<dbReference type="VEuPathDB" id="FungiDB:PC9H_010422"/>
<dbReference type="InterPro" id="IPR006094">
    <property type="entry name" value="Oxid_FAD_bind_N"/>
</dbReference>
<dbReference type="OrthoDB" id="2151789at2759"/>
<accession>A0A8H6ZMG3</accession>
<comment type="caution">
    <text evidence="7">The sequence shown here is derived from an EMBL/GenBank/DDBJ whole genome shotgun (WGS) entry which is preliminary data.</text>
</comment>
<keyword evidence="4" id="KW-0560">Oxidoreductase</keyword>
<dbReference type="Gene3D" id="3.30.465.10">
    <property type="match status" value="1"/>
</dbReference>
<evidence type="ECO:0000256" key="2">
    <source>
        <dbReference type="ARBA" id="ARBA00022630"/>
    </source>
</evidence>
<evidence type="ECO:0000313" key="7">
    <source>
        <dbReference type="EMBL" id="KAF7422266.1"/>
    </source>
</evidence>
<gene>
    <name evidence="7" type="ORF">PC9H_010422</name>
</gene>
<protein>
    <recommendedName>
        <fullName evidence="6">FAD-binding PCMH-type domain-containing protein</fullName>
    </recommendedName>
</protein>
<evidence type="ECO:0000256" key="5">
    <source>
        <dbReference type="SAM" id="MobiDB-lite"/>
    </source>
</evidence>
<dbReference type="GO" id="GO:0016491">
    <property type="term" value="F:oxidoreductase activity"/>
    <property type="evidence" value="ECO:0007669"/>
    <property type="project" value="UniProtKB-KW"/>
</dbReference>
<comment type="similarity">
    <text evidence="1">Belongs to the oxygen-dependent FAD-linked oxidoreductase family.</text>
</comment>
<dbReference type="GeneID" id="59380240"/>
<keyword evidence="8" id="KW-1185">Reference proteome</keyword>
<dbReference type="EMBL" id="JACETU010000008">
    <property type="protein sequence ID" value="KAF7422266.1"/>
    <property type="molecule type" value="Genomic_DNA"/>
</dbReference>
<dbReference type="InterPro" id="IPR016166">
    <property type="entry name" value="FAD-bd_PCMH"/>
</dbReference>
<feature type="region of interest" description="Disordered" evidence="5">
    <location>
        <begin position="1"/>
        <end position="51"/>
    </location>
</feature>
<evidence type="ECO:0000313" key="8">
    <source>
        <dbReference type="Proteomes" id="UP000623687"/>
    </source>
</evidence>
<dbReference type="InterPro" id="IPR016169">
    <property type="entry name" value="FAD-bd_PCMH_sub2"/>
</dbReference>
<dbReference type="GO" id="GO:0071949">
    <property type="term" value="F:FAD binding"/>
    <property type="evidence" value="ECO:0007669"/>
    <property type="project" value="InterPro"/>
</dbReference>
<dbReference type="RefSeq" id="XP_036627298.1">
    <property type="nucleotide sequence ID" value="XM_036779915.1"/>
</dbReference>
<dbReference type="PANTHER" id="PTHR42973">
    <property type="entry name" value="BINDING OXIDOREDUCTASE, PUTATIVE (AFU_ORTHOLOGUE AFUA_1G17690)-RELATED"/>
    <property type="match status" value="1"/>
</dbReference>
<keyword evidence="2" id="KW-0285">Flavoprotein</keyword>
<dbReference type="AlphaFoldDB" id="A0A8H6ZMG3"/>
<name>A0A8H6ZMG3_PLEOS</name>
<dbReference type="InterPro" id="IPR050416">
    <property type="entry name" value="FAD-linked_Oxidoreductase"/>
</dbReference>
<proteinExistence type="inferred from homology"/>
<evidence type="ECO:0000256" key="1">
    <source>
        <dbReference type="ARBA" id="ARBA00005466"/>
    </source>
</evidence>
<dbReference type="Proteomes" id="UP000623687">
    <property type="component" value="Unassembled WGS sequence"/>
</dbReference>
<reference evidence="7" key="1">
    <citation type="submission" date="2019-07" db="EMBL/GenBank/DDBJ databases">
        <authorList>
            <person name="Palmer J.M."/>
        </authorList>
    </citation>
    <scope>NUCLEOTIDE SEQUENCE</scope>
    <source>
        <strain evidence="7">PC9</strain>
    </source>
</reference>